<dbReference type="OrthoDB" id="431728at2759"/>
<evidence type="ECO:0000313" key="2">
    <source>
        <dbReference type="Proteomes" id="UP000601435"/>
    </source>
</evidence>
<comment type="caution">
    <text evidence="1">The sequence shown here is derived from an EMBL/GenBank/DDBJ whole genome shotgun (WGS) entry which is preliminary data.</text>
</comment>
<protein>
    <submittedName>
        <fullName evidence="1">Uncharacterized protein</fullName>
    </submittedName>
</protein>
<evidence type="ECO:0000313" key="1">
    <source>
        <dbReference type="EMBL" id="CAE7268472.1"/>
    </source>
</evidence>
<sequence>FLTVFARSSLAEQTTPRYVEIIDTVSSVSNIGFADKDLDWDELGGYVDWQAPASHSQVLFYELYLAESFMGKNRLNYPSGSIPVGNTEVLWPAETPKAAFTHFVVYTKSWLAEQTTPVALEFEDKVSLVRDISFPDLDLDLEDIGGTISWEAPNDTSQVTHYVVYLGQANTTDGCNTSYQLQPEEANTSTAFSDWCLLTYIGNASFGEHDLFISPDTGVPPYTHVAVFSLSSLVEQTTPMTLVFWDEIASVSNIRFVDQDLDEVDLGGDVHWEAPESMRRVSAYLVKLATDEPVPTDHSQIGLDVPAGTYNLLAPADMNPLHYTRIVVYTRSTLAEQTTPAGYHFVDKSSPVLNVSFFDYDLDETDLYGDLLWEAPDDEEQVLEYYVYMAENSTGKERSLVGIAPRGVYNMSILAETPLVNYTHFLVYAASPLAEQTTPVALEIFDAVASVSDIVFEDRDLDVQEIGGNVSWIAPMVEDRVQLYRIYVANSPTGSARFEVASEPAGEVASKVASETPIPTMPPGARKTVGAVRGPNSADCAQDNFASVSNISFPEFDLDAGDLGGELSWDPPEDDSLVASYNIYFAKVVLANTTECKWEVVAPKVALISGVTSFAMDAATANVVEAAVKAALASSFSIPEAAISVSVALFGDGRRLEESSVMPENKMWNVSLELTILNPEVERQLESLRNGAEDLAMALGLAKDPTALAALAESLAKLK</sequence>
<accession>A0A812MK88</accession>
<dbReference type="EMBL" id="CAJNJA010011238">
    <property type="protein sequence ID" value="CAE7268472.1"/>
    <property type="molecule type" value="Genomic_DNA"/>
</dbReference>
<keyword evidence="2" id="KW-1185">Reference proteome</keyword>
<reference evidence="1" key="1">
    <citation type="submission" date="2021-02" db="EMBL/GenBank/DDBJ databases">
        <authorList>
            <person name="Dougan E. K."/>
            <person name="Rhodes N."/>
            <person name="Thang M."/>
            <person name="Chan C."/>
        </authorList>
    </citation>
    <scope>NUCLEOTIDE SEQUENCE</scope>
</reference>
<organism evidence="1 2">
    <name type="scientific">Symbiodinium necroappetens</name>
    <dbReference type="NCBI Taxonomy" id="1628268"/>
    <lineage>
        <taxon>Eukaryota</taxon>
        <taxon>Sar</taxon>
        <taxon>Alveolata</taxon>
        <taxon>Dinophyceae</taxon>
        <taxon>Suessiales</taxon>
        <taxon>Symbiodiniaceae</taxon>
        <taxon>Symbiodinium</taxon>
    </lineage>
</organism>
<dbReference type="Proteomes" id="UP000601435">
    <property type="component" value="Unassembled WGS sequence"/>
</dbReference>
<gene>
    <name evidence="1" type="ORF">SNEC2469_LOCUS6382</name>
</gene>
<dbReference type="AlphaFoldDB" id="A0A812MK88"/>
<feature type="non-terminal residue" evidence="1">
    <location>
        <position position="1"/>
    </location>
</feature>
<proteinExistence type="predicted"/>
<name>A0A812MK88_9DINO</name>
<feature type="non-terminal residue" evidence="1">
    <location>
        <position position="719"/>
    </location>
</feature>